<protein>
    <submittedName>
        <fullName evidence="3">Uncharacterized protein</fullName>
    </submittedName>
</protein>
<feature type="transmembrane region" description="Helical" evidence="2">
    <location>
        <begin position="94"/>
        <end position="116"/>
    </location>
</feature>
<keyword evidence="2" id="KW-1133">Transmembrane helix</keyword>
<keyword evidence="2" id="KW-0472">Membrane</keyword>
<dbReference type="Proteomes" id="UP000702425">
    <property type="component" value="Unassembled WGS sequence"/>
</dbReference>
<accession>A0ABX2D6K1</accession>
<feature type="region of interest" description="Disordered" evidence="1">
    <location>
        <begin position="1"/>
        <end position="21"/>
    </location>
</feature>
<feature type="compositionally biased region" description="Polar residues" evidence="1">
    <location>
        <begin position="65"/>
        <end position="80"/>
    </location>
</feature>
<feature type="transmembrane region" description="Helical" evidence="2">
    <location>
        <begin position="31"/>
        <end position="53"/>
    </location>
</feature>
<proteinExistence type="predicted"/>
<keyword evidence="4" id="KW-1185">Reference proteome</keyword>
<evidence type="ECO:0000313" key="3">
    <source>
        <dbReference type="EMBL" id="NQE37577.1"/>
    </source>
</evidence>
<evidence type="ECO:0000256" key="2">
    <source>
        <dbReference type="SAM" id="Phobius"/>
    </source>
</evidence>
<dbReference type="RefSeq" id="WP_172191707.1">
    <property type="nucleotide sequence ID" value="NZ_CAWPPK010000043.1"/>
</dbReference>
<keyword evidence="2" id="KW-0812">Transmembrane</keyword>
<feature type="region of interest" description="Disordered" evidence="1">
    <location>
        <begin position="61"/>
        <end position="80"/>
    </location>
</feature>
<evidence type="ECO:0000313" key="4">
    <source>
        <dbReference type="Proteomes" id="UP000702425"/>
    </source>
</evidence>
<comment type="caution">
    <text evidence="3">The sequence shown here is derived from an EMBL/GenBank/DDBJ whole genome shotgun (WGS) entry which is preliminary data.</text>
</comment>
<sequence length="145" mass="15696">MLVRLTEKETQQADRHSTSATNNGLKVKSKLFSFLTVCVAVAGSLGTASGAIAQEAQPQVKAQAIEQSNQQPVNSTTSQPAAVAQIDAARQEEIAQMLLGFIYFVLPVGVGLTIFLHDKYAQKRSATLNQQIEVLEISFNQTPQH</sequence>
<name>A0ABX2D6K1_9CYAN</name>
<organism evidence="3 4">
    <name type="scientific">Microcoleus asticus IPMA8</name>
    <dbReference type="NCBI Taxonomy" id="2563858"/>
    <lineage>
        <taxon>Bacteria</taxon>
        <taxon>Bacillati</taxon>
        <taxon>Cyanobacteriota</taxon>
        <taxon>Cyanophyceae</taxon>
        <taxon>Oscillatoriophycideae</taxon>
        <taxon>Oscillatoriales</taxon>
        <taxon>Microcoleaceae</taxon>
        <taxon>Microcoleus</taxon>
        <taxon>Microcoleus asticus</taxon>
    </lineage>
</organism>
<gene>
    <name evidence="3" type="ORF">E5S67_05351</name>
</gene>
<evidence type="ECO:0000256" key="1">
    <source>
        <dbReference type="SAM" id="MobiDB-lite"/>
    </source>
</evidence>
<dbReference type="EMBL" id="SRRZ01000137">
    <property type="protein sequence ID" value="NQE37577.1"/>
    <property type="molecule type" value="Genomic_DNA"/>
</dbReference>
<feature type="compositionally biased region" description="Basic and acidic residues" evidence="1">
    <location>
        <begin position="1"/>
        <end position="17"/>
    </location>
</feature>
<reference evidence="3 4" key="1">
    <citation type="journal article" date="2020" name="Sci. Rep.">
        <title>A novel cyanobacterial geosmin producer, revising GeoA distribution and dispersion patterns in Bacteria.</title>
        <authorList>
            <person name="Churro C."/>
            <person name="Semedo-Aguiar A.P."/>
            <person name="Silva A.D."/>
            <person name="Pereira-Leal J.B."/>
            <person name="Leite R.B."/>
        </authorList>
    </citation>
    <scope>NUCLEOTIDE SEQUENCE [LARGE SCALE GENOMIC DNA]</scope>
    <source>
        <strain evidence="3 4">IPMA8</strain>
    </source>
</reference>